<dbReference type="InterPro" id="IPR029071">
    <property type="entry name" value="Ubiquitin-like_domsf"/>
</dbReference>
<feature type="domain" description="MyTH4" evidence="7">
    <location>
        <begin position="444"/>
        <end position="592"/>
    </location>
</feature>
<feature type="domain" description="FERM" evidence="6">
    <location>
        <begin position="33"/>
        <end position="342"/>
    </location>
</feature>
<evidence type="ECO:0000256" key="2">
    <source>
        <dbReference type="ARBA" id="ARBA00008314"/>
    </source>
</evidence>
<dbReference type="Proteomes" id="UP000264840">
    <property type="component" value="Unplaced"/>
</dbReference>
<dbReference type="SUPFAM" id="SSF47031">
    <property type="entry name" value="Second domain of FERM"/>
    <property type="match status" value="2"/>
</dbReference>
<dbReference type="InterPro" id="IPR041793">
    <property type="entry name" value="MyoVII_FERM_C1"/>
</dbReference>
<evidence type="ECO:0000256" key="4">
    <source>
        <dbReference type="ARBA" id="ARBA00022737"/>
    </source>
</evidence>
<dbReference type="Pfam" id="PF00373">
    <property type="entry name" value="FERM_M"/>
    <property type="match status" value="1"/>
</dbReference>
<sequence length="888" mass="101787">YCIERLKRIVANGPRKELPCWIELQVKSRRKPIDTTVAIQDGRNIEIQLNSSSTSEEVCQDVANDIGLKDTYGFSLYIRLYDKMWSLGNSGAHVLDAISQCEEEMRRQGRLEKDTPWSLSLRKELFTPWHESKLDEVSTDLIYRQIIKGIKAGEYVADKDDDYIQLAIMHYYIMFGSEYSVENVTKVVNECITTQLIESKSKTRWTQFISSAHKEVNQSILCMVRELVDIARKKWAIHFSKFFEVIMISGPPLPKNRFIVAINWTGIFFMDERNRQLHEIPYIAVRKVQEKRYGLTFLSCSVSINTVTHTKTLTSVCLSLYASADDPLFLVCKRGDLLQVDKEKSAPNESCFIATNKRTGSSGAVYKKILLFLPTLTEPTSNTEALVFLAKRHFSKMWHSCLTLHLANRTALVQTIFKLFVPRRSVSGGRQGYKGGNREKLWVISREPLKQPLLKVLVNNSELSNLACSPLPILKYMGDYPIKHVRSPVELTDQIFGPATKHEELRDEIYCQIMRQMTANSNSLSMERGWQLMWLCSGLFPPSWDLLKHTQCFLESRPRYPLAALCLERLQEICRSKPRNLPPHFVEVDAIQQNSPKIFQKVHFPDDTTDIVEVTSTTTIGDMCISIASQLILYSPEGYGLYLKTLTKVTVSMEEDKYFFDSLKITSDVPKKRKKGKEGNGTNLPSLVLFKRKLWFNVNPGKDVKADLTFHFPQERSKYLRGYHDCTKEDMITLGGLLFRVKVESDMSQFVMIPKMLKDLVPADQQKIMSPDEWKKHIISSYKQQSGITVDEAKIDFLKIISSWPTFGCTFFEVKQTCESSYPAILLIGINKQGVRLVDPETKDTLIMHEFSRITEYFSKGNSFQMTIGTMFRGVTFVCETPNVSDGL</sequence>
<dbReference type="InterPro" id="IPR019749">
    <property type="entry name" value="Band_41_domain"/>
</dbReference>
<dbReference type="CDD" id="cd14473">
    <property type="entry name" value="FERM_B-lobe"/>
    <property type="match status" value="2"/>
</dbReference>
<evidence type="ECO:0000256" key="3">
    <source>
        <dbReference type="ARBA" id="ARBA00022490"/>
    </source>
</evidence>
<protein>
    <submittedName>
        <fullName evidence="8">Unconventional myosin-VIIb-like</fullName>
    </submittedName>
</protein>
<dbReference type="PANTHER" id="PTHR22692:SF24">
    <property type="entry name" value="MYOSIN VIIB"/>
    <property type="match status" value="1"/>
</dbReference>
<dbReference type="Ensembl" id="ENSHBUT00000011476.1">
    <property type="protein sequence ID" value="ENSHBUP00000002792.1"/>
    <property type="gene ID" value="ENSHBUG00000004191.1"/>
</dbReference>
<dbReference type="InterPro" id="IPR011993">
    <property type="entry name" value="PH-like_dom_sf"/>
</dbReference>
<dbReference type="InterPro" id="IPR019748">
    <property type="entry name" value="FERM_central"/>
</dbReference>
<dbReference type="InterPro" id="IPR000857">
    <property type="entry name" value="MyTH4_dom"/>
</dbReference>
<feature type="domain" description="FERM" evidence="6">
    <location>
        <begin position="598"/>
        <end position="888"/>
    </location>
</feature>
<evidence type="ECO:0000256" key="5">
    <source>
        <dbReference type="ARBA" id="ARBA00023203"/>
    </source>
</evidence>
<keyword evidence="5" id="KW-0009">Actin-binding</keyword>
<accession>A0A3Q2UXP9</accession>
<dbReference type="Pfam" id="PF21998">
    <property type="entry name" value="FERM_C1_MyoVII"/>
    <property type="match status" value="1"/>
</dbReference>
<dbReference type="Gene3D" id="1.20.80.10">
    <property type="match status" value="2"/>
</dbReference>
<proteinExistence type="inferred from homology"/>
<dbReference type="PROSITE" id="PS51016">
    <property type="entry name" value="MYTH4"/>
    <property type="match status" value="2"/>
</dbReference>
<dbReference type="GO" id="GO:0003779">
    <property type="term" value="F:actin binding"/>
    <property type="evidence" value="ECO:0007669"/>
    <property type="project" value="UniProtKB-KW"/>
</dbReference>
<dbReference type="SUPFAM" id="SSF50729">
    <property type="entry name" value="PH domain-like"/>
    <property type="match status" value="1"/>
</dbReference>
<dbReference type="Gene3D" id="1.25.40.530">
    <property type="entry name" value="MyTH4 domain"/>
    <property type="match status" value="1"/>
</dbReference>
<dbReference type="GO" id="GO:0005737">
    <property type="term" value="C:cytoplasm"/>
    <property type="evidence" value="ECO:0007669"/>
    <property type="project" value="UniProtKB-SubCell"/>
</dbReference>
<dbReference type="GO" id="GO:0005856">
    <property type="term" value="C:cytoskeleton"/>
    <property type="evidence" value="ECO:0007669"/>
    <property type="project" value="InterPro"/>
</dbReference>
<dbReference type="SUPFAM" id="SSF54236">
    <property type="entry name" value="Ubiquitin-like"/>
    <property type="match status" value="2"/>
</dbReference>
<dbReference type="InterPro" id="IPR014352">
    <property type="entry name" value="FERM/acyl-CoA-bd_prot_sf"/>
</dbReference>
<keyword evidence="4" id="KW-0677">Repeat</keyword>
<dbReference type="InterPro" id="IPR038185">
    <property type="entry name" value="MyTH4_dom_sf"/>
</dbReference>
<dbReference type="AlphaFoldDB" id="A0A3Q2UXP9"/>
<reference evidence="8" key="1">
    <citation type="submission" date="2025-08" db="UniProtKB">
        <authorList>
            <consortium name="Ensembl"/>
        </authorList>
    </citation>
    <scope>IDENTIFICATION</scope>
</reference>
<dbReference type="Gene3D" id="2.30.30.40">
    <property type="entry name" value="SH3 Domains"/>
    <property type="match status" value="1"/>
</dbReference>
<dbReference type="PROSITE" id="PS50057">
    <property type="entry name" value="FERM_3"/>
    <property type="match status" value="2"/>
</dbReference>
<name>A0A3Q2UXP9_HAPBU</name>
<keyword evidence="9" id="KW-1185">Reference proteome</keyword>
<dbReference type="InterPro" id="IPR035963">
    <property type="entry name" value="FERM_2"/>
</dbReference>
<dbReference type="PANTHER" id="PTHR22692">
    <property type="entry name" value="MYOSIN VII, XV"/>
    <property type="match status" value="1"/>
</dbReference>
<dbReference type="Gene3D" id="2.30.29.30">
    <property type="entry name" value="Pleckstrin-homology domain (PH domain)/Phosphotyrosine-binding domain (PTB)"/>
    <property type="match status" value="2"/>
</dbReference>
<evidence type="ECO:0000256" key="1">
    <source>
        <dbReference type="ARBA" id="ARBA00004496"/>
    </source>
</evidence>
<dbReference type="InterPro" id="IPR000299">
    <property type="entry name" value="FERM_domain"/>
</dbReference>
<feature type="domain" description="MyTH4" evidence="7">
    <location>
        <begin position="1"/>
        <end position="28"/>
    </location>
</feature>
<comment type="similarity">
    <text evidence="2">Belongs to the TRAFAC class myosin-kinesin ATPase superfamily. Myosin family.</text>
</comment>
<reference evidence="8" key="2">
    <citation type="submission" date="2025-09" db="UniProtKB">
        <authorList>
            <consortium name="Ensembl"/>
        </authorList>
    </citation>
    <scope>IDENTIFICATION</scope>
</reference>
<dbReference type="GO" id="GO:0005524">
    <property type="term" value="F:ATP binding"/>
    <property type="evidence" value="ECO:0007669"/>
    <property type="project" value="UniProtKB-KW"/>
</dbReference>
<dbReference type="SMART" id="SM00295">
    <property type="entry name" value="B41"/>
    <property type="match status" value="2"/>
</dbReference>
<evidence type="ECO:0000313" key="8">
    <source>
        <dbReference type="Ensembl" id="ENSHBUP00000002792.1"/>
    </source>
</evidence>
<dbReference type="GeneTree" id="ENSGT00940000157247"/>
<dbReference type="Gene3D" id="3.10.20.90">
    <property type="entry name" value="Phosphatidylinositol 3-kinase Catalytic Subunit, Chain A, domain 1"/>
    <property type="match status" value="2"/>
</dbReference>
<dbReference type="InterPro" id="IPR051567">
    <property type="entry name" value="Unconventional_Myosin_ATPase"/>
</dbReference>
<dbReference type="SMART" id="SM00139">
    <property type="entry name" value="MyTH4"/>
    <property type="match status" value="1"/>
</dbReference>
<keyword evidence="3" id="KW-0963">Cytoplasm</keyword>
<comment type="subcellular location">
    <subcellularLocation>
        <location evidence="1">Cytoplasm</location>
    </subcellularLocation>
</comment>
<evidence type="ECO:0000313" key="9">
    <source>
        <dbReference type="Proteomes" id="UP000264840"/>
    </source>
</evidence>
<evidence type="ECO:0000259" key="6">
    <source>
        <dbReference type="PROSITE" id="PS50057"/>
    </source>
</evidence>
<dbReference type="Pfam" id="PF00784">
    <property type="entry name" value="MyTH4"/>
    <property type="match status" value="1"/>
</dbReference>
<dbReference type="CDD" id="cd17092">
    <property type="entry name" value="FERM1_F1_Myosin-VII"/>
    <property type="match status" value="1"/>
</dbReference>
<dbReference type="Pfam" id="PF21989">
    <property type="entry name" value="RA_2"/>
    <property type="match status" value="2"/>
</dbReference>
<evidence type="ECO:0000259" key="7">
    <source>
        <dbReference type="PROSITE" id="PS51016"/>
    </source>
</evidence>
<organism evidence="8 9">
    <name type="scientific">Haplochromis burtoni</name>
    <name type="common">Burton's mouthbrooder</name>
    <name type="synonym">Chromis burtoni</name>
    <dbReference type="NCBI Taxonomy" id="8153"/>
    <lineage>
        <taxon>Eukaryota</taxon>
        <taxon>Metazoa</taxon>
        <taxon>Chordata</taxon>
        <taxon>Craniata</taxon>
        <taxon>Vertebrata</taxon>
        <taxon>Euteleostomi</taxon>
        <taxon>Actinopterygii</taxon>
        <taxon>Neopterygii</taxon>
        <taxon>Teleostei</taxon>
        <taxon>Neoteleostei</taxon>
        <taxon>Acanthomorphata</taxon>
        <taxon>Ovalentaria</taxon>
        <taxon>Cichlomorphae</taxon>
        <taxon>Cichliformes</taxon>
        <taxon>Cichlidae</taxon>
        <taxon>African cichlids</taxon>
        <taxon>Pseudocrenilabrinae</taxon>
        <taxon>Haplochromini</taxon>
        <taxon>Haplochromis</taxon>
    </lineage>
</organism>